<dbReference type="InParanoid" id="S8E264"/>
<protein>
    <recommendedName>
        <fullName evidence="4">Endonuclease/exonuclease/phosphatase domain-containing protein</fullName>
    </recommendedName>
</protein>
<dbReference type="Gene3D" id="3.60.10.10">
    <property type="entry name" value="Endonuclease/exonuclease/phosphatase"/>
    <property type="match status" value="1"/>
</dbReference>
<evidence type="ECO:0008006" key="4">
    <source>
        <dbReference type="Google" id="ProtNLM"/>
    </source>
</evidence>
<dbReference type="AlphaFoldDB" id="S8E264"/>
<gene>
    <name evidence="2" type="ORF">FOMPIDRAFT_1030950</name>
</gene>
<evidence type="ECO:0000313" key="3">
    <source>
        <dbReference type="Proteomes" id="UP000015241"/>
    </source>
</evidence>
<keyword evidence="3" id="KW-1185">Reference proteome</keyword>
<dbReference type="SUPFAM" id="SSF56219">
    <property type="entry name" value="DNase I-like"/>
    <property type="match status" value="1"/>
</dbReference>
<name>S8E264_FOMSC</name>
<dbReference type="Proteomes" id="UP000015241">
    <property type="component" value="Unassembled WGS sequence"/>
</dbReference>
<accession>S8E264</accession>
<dbReference type="HOGENOM" id="CLU_1277645_0_0_1"/>
<evidence type="ECO:0000256" key="1">
    <source>
        <dbReference type="SAM" id="MobiDB-lite"/>
    </source>
</evidence>
<dbReference type="OrthoDB" id="2799478at2759"/>
<feature type="region of interest" description="Disordered" evidence="1">
    <location>
        <begin position="159"/>
        <end position="182"/>
    </location>
</feature>
<reference evidence="2 3" key="1">
    <citation type="journal article" date="2012" name="Science">
        <title>The Paleozoic origin of enzymatic lignin decomposition reconstructed from 31 fungal genomes.</title>
        <authorList>
            <person name="Floudas D."/>
            <person name="Binder M."/>
            <person name="Riley R."/>
            <person name="Barry K."/>
            <person name="Blanchette R.A."/>
            <person name="Henrissat B."/>
            <person name="Martinez A.T."/>
            <person name="Otillar R."/>
            <person name="Spatafora J.W."/>
            <person name="Yadav J.S."/>
            <person name="Aerts A."/>
            <person name="Benoit I."/>
            <person name="Boyd A."/>
            <person name="Carlson A."/>
            <person name="Copeland A."/>
            <person name="Coutinho P.M."/>
            <person name="de Vries R.P."/>
            <person name="Ferreira P."/>
            <person name="Findley K."/>
            <person name="Foster B."/>
            <person name="Gaskell J."/>
            <person name="Glotzer D."/>
            <person name="Gorecki P."/>
            <person name="Heitman J."/>
            <person name="Hesse C."/>
            <person name="Hori C."/>
            <person name="Igarashi K."/>
            <person name="Jurgens J.A."/>
            <person name="Kallen N."/>
            <person name="Kersten P."/>
            <person name="Kohler A."/>
            <person name="Kuees U."/>
            <person name="Kumar T.K.A."/>
            <person name="Kuo A."/>
            <person name="LaButti K."/>
            <person name="Larrondo L.F."/>
            <person name="Lindquist E."/>
            <person name="Ling A."/>
            <person name="Lombard V."/>
            <person name="Lucas S."/>
            <person name="Lundell T."/>
            <person name="Martin R."/>
            <person name="McLaughlin D.J."/>
            <person name="Morgenstern I."/>
            <person name="Morin E."/>
            <person name="Murat C."/>
            <person name="Nagy L.G."/>
            <person name="Nolan M."/>
            <person name="Ohm R.A."/>
            <person name="Patyshakuliyeva A."/>
            <person name="Rokas A."/>
            <person name="Ruiz-Duenas F.J."/>
            <person name="Sabat G."/>
            <person name="Salamov A."/>
            <person name="Samejima M."/>
            <person name="Schmutz J."/>
            <person name="Slot J.C."/>
            <person name="St John F."/>
            <person name="Stenlid J."/>
            <person name="Sun H."/>
            <person name="Sun S."/>
            <person name="Syed K."/>
            <person name="Tsang A."/>
            <person name="Wiebenga A."/>
            <person name="Young D."/>
            <person name="Pisabarro A."/>
            <person name="Eastwood D.C."/>
            <person name="Martin F."/>
            <person name="Cullen D."/>
            <person name="Grigoriev I.V."/>
            <person name="Hibbett D.S."/>
        </authorList>
    </citation>
    <scope>NUCLEOTIDE SEQUENCE</scope>
    <source>
        <strain evidence="3">FP-58527</strain>
    </source>
</reference>
<dbReference type="eggNOG" id="ENOG502SMUP">
    <property type="taxonomic scope" value="Eukaryota"/>
</dbReference>
<feature type="compositionally biased region" description="Basic and acidic residues" evidence="1">
    <location>
        <begin position="162"/>
        <end position="182"/>
    </location>
</feature>
<dbReference type="STRING" id="743788.S8E264"/>
<sequence length="216" mass="24647">MNSEGVRATAAHGVAFILNRELVDIADIHMKEIVPGRAAYINMHWHAEKQITILNVYAPNGATDNQDFWKKLKSEYENNRHPKPDIVLGDFNLVEEAVDRLPAREDPDGPVQELKALLQHLDLSAEHAPYLGKGWWTMPLHLLDDHEFMTEIARLGGEAVSEAEKTKRTEDRSENKNPQLIHRDFKKAVAKTARDRLKLKVPKAKRTIKKLTEKNP</sequence>
<evidence type="ECO:0000313" key="2">
    <source>
        <dbReference type="EMBL" id="EPS99236.1"/>
    </source>
</evidence>
<organism evidence="2 3">
    <name type="scientific">Fomitopsis schrenkii</name>
    <name type="common">Brown rot fungus</name>
    <dbReference type="NCBI Taxonomy" id="2126942"/>
    <lineage>
        <taxon>Eukaryota</taxon>
        <taxon>Fungi</taxon>
        <taxon>Dikarya</taxon>
        <taxon>Basidiomycota</taxon>
        <taxon>Agaricomycotina</taxon>
        <taxon>Agaricomycetes</taxon>
        <taxon>Polyporales</taxon>
        <taxon>Fomitopsis</taxon>
    </lineage>
</organism>
<dbReference type="InterPro" id="IPR036691">
    <property type="entry name" value="Endo/exonu/phosph_ase_sf"/>
</dbReference>
<dbReference type="EMBL" id="KE504158">
    <property type="protein sequence ID" value="EPS99236.1"/>
    <property type="molecule type" value="Genomic_DNA"/>
</dbReference>
<proteinExistence type="predicted"/>